<keyword evidence="2" id="KW-0472">Membrane</keyword>
<keyword evidence="2" id="KW-0812">Transmembrane</keyword>
<comment type="caution">
    <text evidence="3">The sequence shown here is derived from an EMBL/GenBank/DDBJ whole genome shotgun (WGS) entry which is preliminary data.</text>
</comment>
<evidence type="ECO:0000313" key="4">
    <source>
        <dbReference type="Proteomes" id="UP000487268"/>
    </source>
</evidence>
<evidence type="ECO:0000256" key="1">
    <source>
        <dbReference type="SAM" id="MobiDB-lite"/>
    </source>
</evidence>
<feature type="region of interest" description="Disordered" evidence="1">
    <location>
        <begin position="82"/>
        <end position="110"/>
    </location>
</feature>
<protein>
    <submittedName>
        <fullName evidence="3">Uncharacterized protein</fullName>
    </submittedName>
</protein>
<proteinExistence type="predicted"/>
<dbReference type="EMBL" id="WEGH01000002">
    <property type="protein sequence ID" value="MQY04317.1"/>
    <property type="molecule type" value="Genomic_DNA"/>
</dbReference>
<feature type="transmembrane region" description="Helical" evidence="2">
    <location>
        <begin position="54"/>
        <end position="76"/>
    </location>
</feature>
<sequence length="266" mass="28051">MRGTGGPRSAPDPWAAPPGPVPGARDTSGVQVRIGSRSDRHRVRKQEQGGRRTGLIAAAATAVVVAAGAVGGLLFLPGSGEGGDAAVQPARTAAEAEGPEPRTGKPVEVGTADGSRYRIAAVGGGTDDGVSPQQAAPSPGMKLAYVEYVLGNPTRQKVLLDYPGDVFVKRALIPANARGRCMWQTGVPEDMCTPPTKSEVVRRLTGGALQDGDGGDKYLPPKSSFLVRATVEVPVDKRLKRGDLRLYIWKKLYVEDQYAREASFPR</sequence>
<feature type="region of interest" description="Disordered" evidence="1">
    <location>
        <begin position="1"/>
        <end position="52"/>
    </location>
</feature>
<gene>
    <name evidence="3" type="ORF">ACRB68_23690</name>
</gene>
<name>A0A7K0BT41_9ACTN</name>
<dbReference type="RefSeq" id="WP_153532585.1">
    <property type="nucleotide sequence ID" value="NZ_WEGH01000002.1"/>
</dbReference>
<accession>A0A7K0BT41</accession>
<dbReference type="Proteomes" id="UP000487268">
    <property type="component" value="Unassembled WGS sequence"/>
</dbReference>
<dbReference type="OrthoDB" id="3471158at2"/>
<evidence type="ECO:0000256" key="2">
    <source>
        <dbReference type="SAM" id="Phobius"/>
    </source>
</evidence>
<dbReference type="AlphaFoldDB" id="A0A7K0BT41"/>
<keyword evidence="4" id="KW-1185">Reference proteome</keyword>
<reference evidence="3 4" key="1">
    <citation type="submission" date="2019-10" db="EMBL/GenBank/DDBJ databases">
        <title>Actinomadura rubteroloni sp. nov. and Actinomadura macrotermitis sp. nov., isolated from the gut of fungus growing-termite Macrotermes natalensis.</title>
        <authorList>
            <person name="Benndorf R."/>
            <person name="Martin K."/>
            <person name="Kuefner M."/>
            <person name="De Beer W."/>
            <person name="Kaster A.-K."/>
            <person name="Vollmers J."/>
            <person name="Poulsen M."/>
            <person name="Beemelmanns C."/>
        </authorList>
    </citation>
    <scope>NUCLEOTIDE SEQUENCE [LARGE SCALE GENOMIC DNA]</scope>
    <source>
        <strain evidence="3 4">RB68</strain>
    </source>
</reference>
<organism evidence="3 4">
    <name type="scientific">Actinomadura macrotermitis</name>
    <dbReference type="NCBI Taxonomy" id="2585200"/>
    <lineage>
        <taxon>Bacteria</taxon>
        <taxon>Bacillati</taxon>
        <taxon>Actinomycetota</taxon>
        <taxon>Actinomycetes</taxon>
        <taxon>Streptosporangiales</taxon>
        <taxon>Thermomonosporaceae</taxon>
        <taxon>Actinomadura</taxon>
    </lineage>
</organism>
<evidence type="ECO:0000313" key="3">
    <source>
        <dbReference type="EMBL" id="MQY04317.1"/>
    </source>
</evidence>
<keyword evidence="2" id="KW-1133">Transmembrane helix</keyword>